<dbReference type="EMBL" id="LBWS01000005">
    <property type="protein sequence ID" value="KKR15294.1"/>
    <property type="molecule type" value="Genomic_DNA"/>
</dbReference>
<dbReference type="InterPro" id="IPR029063">
    <property type="entry name" value="SAM-dependent_MTases_sf"/>
</dbReference>
<protein>
    <submittedName>
        <fullName evidence="2">Methyltransferase FkbM family</fullName>
    </submittedName>
</protein>
<feature type="domain" description="Methyltransferase FkbM" evidence="1">
    <location>
        <begin position="138"/>
        <end position="283"/>
    </location>
</feature>
<dbReference type="Gene3D" id="3.40.50.150">
    <property type="entry name" value="Vaccinia Virus protein VP39"/>
    <property type="match status" value="1"/>
</dbReference>
<sequence>MMTQITKSNNHDQGEGELWQKILLRLRIIFFAAWGHDWPEIIFALQSAAMRRGEDLIALLTKRQIVSLDKTTNCFSFLHYKFYYSGNFFASILTDLVSIWGYSYKYFWKNFITLRPGFYEGPYENKYFAIKSGDYVVDAGANIGLFSALASEQVGPQGHVYACEPIAKTRAILIKNKTINNLSNVEIIATALGSSQGQQTFIAENNLGNSSGYFVEQKQLTGNLETVVVDTLDNLVASGLITRVDFIKADIEGMERELLAGAARTIEKFHPKLALCIYHRPDDKEVLSSMLLAIEPNYKIDYNQTKMFAVYENSH</sequence>
<evidence type="ECO:0000313" key="2">
    <source>
        <dbReference type="EMBL" id="KKR15294.1"/>
    </source>
</evidence>
<keyword evidence="2" id="KW-0489">Methyltransferase</keyword>
<organism evidence="2 3">
    <name type="scientific">Candidatus Falkowbacteria bacterium GW2011_GWA2_39_24</name>
    <dbReference type="NCBI Taxonomy" id="1618634"/>
    <lineage>
        <taxon>Bacteria</taxon>
        <taxon>Candidatus Falkowiibacteriota</taxon>
    </lineage>
</organism>
<proteinExistence type="predicted"/>
<dbReference type="InterPro" id="IPR052514">
    <property type="entry name" value="SAM-dependent_MTase"/>
</dbReference>
<dbReference type="PANTHER" id="PTHR34203">
    <property type="entry name" value="METHYLTRANSFERASE, FKBM FAMILY PROTEIN"/>
    <property type="match status" value="1"/>
</dbReference>
<dbReference type="NCBIfam" id="TIGR01444">
    <property type="entry name" value="fkbM_fam"/>
    <property type="match status" value="1"/>
</dbReference>
<name>A0A0G0NGM6_9BACT</name>
<dbReference type="Proteomes" id="UP000034048">
    <property type="component" value="Unassembled WGS sequence"/>
</dbReference>
<accession>A0A0G0NGM6</accession>
<dbReference type="PANTHER" id="PTHR34203:SF15">
    <property type="entry name" value="SLL1173 PROTEIN"/>
    <property type="match status" value="1"/>
</dbReference>
<dbReference type="SUPFAM" id="SSF53335">
    <property type="entry name" value="S-adenosyl-L-methionine-dependent methyltransferases"/>
    <property type="match status" value="1"/>
</dbReference>
<comment type="caution">
    <text evidence="2">The sequence shown here is derived from an EMBL/GenBank/DDBJ whole genome shotgun (WGS) entry which is preliminary data.</text>
</comment>
<keyword evidence="2" id="KW-0808">Transferase</keyword>
<evidence type="ECO:0000259" key="1">
    <source>
        <dbReference type="Pfam" id="PF05050"/>
    </source>
</evidence>
<dbReference type="GO" id="GO:0032259">
    <property type="term" value="P:methylation"/>
    <property type="evidence" value="ECO:0007669"/>
    <property type="project" value="UniProtKB-KW"/>
</dbReference>
<reference evidence="2 3" key="1">
    <citation type="journal article" date="2015" name="Nature">
        <title>rRNA introns, odd ribosomes, and small enigmatic genomes across a large radiation of phyla.</title>
        <authorList>
            <person name="Brown C.T."/>
            <person name="Hug L.A."/>
            <person name="Thomas B.C."/>
            <person name="Sharon I."/>
            <person name="Castelle C.J."/>
            <person name="Singh A."/>
            <person name="Wilkins M.J."/>
            <person name="Williams K.H."/>
            <person name="Banfield J.F."/>
        </authorList>
    </citation>
    <scope>NUCLEOTIDE SEQUENCE [LARGE SCALE GENOMIC DNA]</scope>
</reference>
<dbReference type="AlphaFoldDB" id="A0A0G0NGM6"/>
<dbReference type="InterPro" id="IPR006342">
    <property type="entry name" value="FkbM_mtfrase"/>
</dbReference>
<dbReference type="GO" id="GO:0008168">
    <property type="term" value="F:methyltransferase activity"/>
    <property type="evidence" value="ECO:0007669"/>
    <property type="project" value="UniProtKB-KW"/>
</dbReference>
<dbReference type="Pfam" id="PF05050">
    <property type="entry name" value="Methyltransf_21"/>
    <property type="match status" value="1"/>
</dbReference>
<evidence type="ECO:0000313" key="3">
    <source>
        <dbReference type="Proteomes" id="UP000034048"/>
    </source>
</evidence>
<gene>
    <name evidence="2" type="ORF">UT42_C0005G0014</name>
</gene>